<dbReference type="EMBL" id="BMAT01005944">
    <property type="protein sequence ID" value="GFS02971.1"/>
    <property type="molecule type" value="Genomic_DNA"/>
</dbReference>
<evidence type="ECO:0000313" key="2">
    <source>
        <dbReference type="EMBL" id="GFS02971.1"/>
    </source>
</evidence>
<dbReference type="Proteomes" id="UP000762676">
    <property type="component" value="Unassembled WGS sequence"/>
</dbReference>
<dbReference type="AlphaFoldDB" id="A0AAV4HZX8"/>
<name>A0AAV4HZX8_9GAST</name>
<feature type="compositionally biased region" description="Basic residues" evidence="1">
    <location>
        <begin position="51"/>
        <end position="67"/>
    </location>
</feature>
<keyword evidence="3" id="KW-1185">Reference proteome</keyword>
<feature type="non-terminal residue" evidence="2">
    <location>
        <position position="143"/>
    </location>
</feature>
<evidence type="ECO:0000313" key="3">
    <source>
        <dbReference type="Proteomes" id="UP000762676"/>
    </source>
</evidence>
<protein>
    <submittedName>
        <fullName evidence="2">Uncharacterized protein</fullName>
    </submittedName>
</protein>
<sequence>MTLRNWLAQLYQNNLRLDHKAKHRLKLSRKSFAKNKRSQARLTNLETAKISQKKKARATGHRPRSHLNKATEAERARGEIPPRLMIDLQAVDRWIPFLKEEKESKKTPLNGVLSKDPLRGHCTIFILSFQLSSVAQRLAARIC</sequence>
<comment type="caution">
    <text evidence="2">The sequence shown here is derived from an EMBL/GenBank/DDBJ whole genome shotgun (WGS) entry which is preliminary data.</text>
</comment>
<reference evidence="2 3" key="1">
    <citation type="journal article" date="2021" name="Elife">
        <title>Chloroplast acquisition without the gene transfer in kleptoplastic sea slugs, Plakobranchus ocellatus.</title>
        <authorList>
            <person name="Maeda T."/>
            <person name="Takahashi S."/>
            <person name="Yoshida T."/>
            <person name="Shimamura S."/>
            <person name="Takaki Y."/>
            <person name="Nagai Y."/>
            <person name="Toyoda A."/>
            <person name="Suzuki Y."/>
            <person name="Arimoto A."/>
            <person name="Ishii H."/>
            <person name="Satoh N."/>
            <person name="Nishiyama T."/>
            <person name="Hasebe M."/>
            <person name="Maruyama T."/>
            <person name="Minagawa J."/>
            <person name="Obokata J."/>
            <person name="Shigenobu S."/>
        </authorList>
    </citation>
    <scope>NUCLEOTIDE SEQUENCE [LARGE SCALE GENOMIC DNA]</scope>
</reference>
<feature type="region of interest" description="Disordered" evidence="1">
    <location>
        <begin position="48"/>
        <end position="78"/>
    </location>
</feature>
<proteinExistence type="predicted"/>
<gene>
    <name evidence="2" type="ORF">ElyMa_002877400</name>
</gene>
<organism evidence="2 3">
    <name type="scientific">Elysia marginata</name>
    <dbReference type="NCBI Taxonomy" id="1093978"/>
    <lineage>
        <taxon>Eukaryota</taxon>
        <taxon>Metazoa</taxon>
        <taxon>Spiralia</taxon>
        <taxon>Lophotrochozoa</taxon>
        <taxon>Mollusca</taxon>
        <taxon>Gastropoda</taxon>
        <taxon>Heterobranchia</taxon>
        <taxon>Euthyneura</taxon>
        <taxon>Panpulmonata</taxon>
        <taxon>Sacoglossa</taxon>
        <taxon>Placobranchoidea</taxon>
        <taxon>Plakobranchidae</taxon>
        <taxon>Elysia</taxon>
    </lineage>
</organism>
<feature type="compositionally biased region" description="Basic and acidic residues" evidence="1">
    <location>
        <begin position="69"/>
        <end position="78"/>
    </location>
</feature>
<accession>A0AAV4HZX8</accession>
<evidence type="ECO:0000256" key="1">
    <source>
        <dbReference type="SAM" id="MobiDB-lite"/>
    </source>
</evidence>